<reference evidence="2" key="1">
    <citation type="journal article" date="2012" name="Nat. Biotechnol.">
        <title>Reference genome sequence of the model plant Setaria.</title>
        <authorList>
            <person name="Bennetzen J.L."/>
            <person name="Schmutz J."/>
            <person name="Wang H."/>
            <person name="Percifield R."/>
            <person name="Hawkins J."/>
            <person name="Pontaroli A.C."/>
            <person name="Estep M."/>
            <person name="Feng L."/>
            <person name="Vaughn J.N."/>
            <person name="Grimwood J."/>
            <person name="Jenkins J."/>
            <person name="Barry K."/>
            <person name="Lindquist E."/>
            <person name="Hellsten U."/>
            <person name="Deshpande S."/>
            <person name="Wang X."/>
            <person name="Wu X."/>
            <person name="Mitros T."/>
            <person name="Triplett J."/>
            <person name="Yang X."/>
            <person name="Ye C.Y."/>
            <person name="Mauro-Herrera M."/>
            <person name="Wang L."/>
            <person name="Li P."/>
            <person name="Sharma M."/>
            <person name="Sharma R."/>
            <person name="Ronald P.C."/>
            <person name="Panaud O."/>
            <person name="Kellogg E.A."/>
            <person name="Brutnell T.P."/>
            <person name="Doust A.N."/>
            <person name="Tuskan G.A."/>
            <person name="Rokhsar D."/>
            <person name="Devos K.M."/>
        </authorList>
    </citation>
    <scope>NUCLEOTIDE SEQUENCE [LARGE SCALE GENOMIC DNA]</scope>
    <source>
        <strain evidence="2">cv. Yugu1</strain>
    </source>
</reference>
<dbReference type="Gramene" id="KQL24406">
    <property type="protein sequence ID" value="KQL24406"/>
    <property type="gene ID" value="SETIT_032979mg"/>
</dbReference>
<sequence>MAKSQTSFSERTNTLFSMAKDLSQEFGGHAIVAFSSTGEPKAYEAPTADSIIRTYLPKIHSSPSLACFETAGEDAARVDGMKQEVEQTAFLANAERACQNAAWSKFLVTQMRMGKQN</sequence>
<dbReference type="GO" id="GO:0006357">
    <property type="term" value="P:regulation of transcription by RNA polymerase II"/>
    <property type="evidence" value="ECO:0000318"/>
    <property type="project" value="GO_Central"/>
</dbReference>
<evidence type="ECO:0000313" key="2">
    <source>
        <dbReference type="Proteomes" id="UP000004995"/>
    </source>
</evidence>
<dbReference type="EnsemblPlants" id="KQL24406">
    <property type="protein sequence ID" value="KQL24406"/>
    <property type="gene ID" value="SETIT_032979mg"/>
</dbReference>
<dbReference type="InterPro" id="IPR036879">
    <property type="entry name" value="TF_MADSbox_sf"/>
</dbReference>
<name>K4A282_SETIT</name>
<proteinExistence type="predicted"/>
<protein>
    <submittedName>
        <fullName evidence="1">Uncharacterized protein</fullName>
    </submittedName>
</protein>
<evidence type="ECO:0000313" key="1">
    <source>
        <dbReference type="EnsemblPlants" id="KQL24406"/>
    </source>
</evidence>
<dbReference type="GO" id="GO:0000981">
    <property type="term" value="F:DNA-binding transcription factor activity, RNA polymerase II-specific"/>
    <property type="evidence" value="ECO:0000318"/>
    <property type="project" value="GO_Central"/>
</dbReference>
<dbReference type="AlphaFoldDB" id="K4A282"/>
<accession>K4A282</accession>
<dbReference type="GO" id="GO:0046983">
    <property type="term" value="F:protein dimerization activity"/>
    <property type="evidence" value="ECO:0007669"/>
    <property type="project" value="InterPro"/>
</dbReference>
<dbReference type="EMBL" id="AGNK02001065">
    <property type="status" value="NOT_ANNOTATED_CDS"/>
    <property type="molecule type" value="Genomic_DNA"/>
</dbReference>
<dbReference type="HOGENOM" id="CLU_053053_11_1_1"/>
<dbReference type="SUPFAM" id="SSF55455">
    <property type="entry name" value="SRF-like"/>
    <property type="match status" value="1"/>
</dbReference>
<organism evidence="1 2">
    <name type="scientific">Setaria italica</name>
    <name type="common">Foxtail millet</name>
    <name type="synonym">Panicum italicum</name>
    <dbReference type="NCBI Taxonomy" id="4555"/>
    <lineage>
        <taxon>Eukaryota</taxon>
        <taxon>Viridiplantae</taxon>
        <taxon>Streptophyta</taxon>
        <taxon>Embryophyta</taxon>
        <taxon>Tracheophyta</taxon>
        <taxon>Spermatophyta</taxon>
        <taxon>Magnoliopsida</taxon>
        <taxon>Liliopsida</taxon>
        <taxon>Poales</taxon>
        <taxon>Poaceae</taxon>
        <taxon>PACMAD clade</taxon>
        <taxon>Panicoideae</taxon>
        <taxon>Panicodae</taxon>
        <taxon>Paniceae</taxon>
        <taxon>Cenchrinae</taxon>
        <taxon>Setaria</taxon>
    </lineage>
</organism>
<dbReference type="Gene3D" id="3.40.1810.10">
    <property type="entry name" value="Transcription factor, MADS-box"/>
    <property type="match status" value="1"/>
</dbReference>
<dbReference type="Proteomes" id="UP000004995">
    <property type="component" value="Unassembled WGS sequence"/>
</dbReference>
<dbReference type="GO" id="GO:0000978">
    <property type="term" value="F:RNA polymerase II cis-regulatory region sequence-specific DNA binding"/>
    <property type="evidence" value="ECO:0000318"/>
    <property type="project" value="GO_Central"/>
</dbReference>
<keyword evidence="2" id="KW-1185">Reference proteome</keyword>
<reference evidence="1" key="2">
    <citation type="submission" date="2018-08" db="UniProtKB">
        <authorList>
            <consortium name="EnsemblPlants"/>
        </authorList>
    </citation>
    <scope>IDENTIFICATION</scope>
    <source>
        <strain evidence="1">Yugu1</strain>
    </source>
</reference>
<dbReference type="InParanoid" id="K4A282"/>